<gene>
    <name evidence="1" type="ORF">E2C01_022714</name>
</gene>
<sequence length="32" mass="3634">MVLKGLKISKSVPKLNYESGVEVKSSYGSYWR</sequence>
<keyword evidence="2" id="KW-1185">Reference proteome</keyword>
<dbReference type="EMBL" id="VSRR010002080">
    <property type="protein sequence ID" value="MPC29480.1"/>
    <property type="molecule type" value="Genomic_DNA"/>
</dbReference>
<name>A0A5B7E632_PORTR</name>
<dbReference type="Proteomes" id="UP000324222">
    <property type="component" value="Unassembled WGS sequence"/>
</dbReference>
<protein>
    <submittedName>
        <fullName evidence="1">Uncharacterized protein</fullName>
    </submittedName>
</protein>
<evidence type="ECO:0000313" key="1">
    <source>
        <dbReference type="EMBL" id="MPC29480.1"/>
    </source>
</evidence>
<dbReference type="AlphaFoldDB" id="A0A5B7E632"/>
<accession>A0A5B7E632</accession>
<comment type="caution">
    <text evidence="1">The sequence shown here is derived from an EMBL/GenBank/DDBJ whole genome shotgun (WGS) entry which is preliminary data.</text>
</comment>
<reference evidence="1 2" key="1">
    <citation type="submission" date="2019-05" db="EMBL/GenBank/DDBJ databases">
        <title>Another draft genome of Portunus trituberculatus and its Hox gene families provides insights of decapod evolution.</title>
        <authorList>
            <person name="Jeong J.-H."/>
            <person name="Song I."/>
            <person name="Kim S."/>
            <person name="Choi T."/>
            <person name="Kim D."/>
            <person name="Ryu S."/>
            <person name="Kim W."/>
        </authorList>
    </citation>
    <scope>NUCLEOTIDE SEQUENCE [LARGE SCALE GENOMIC DNA]</scope>
    <source>
        <tissue evidence="1">Muscle</tissue>
    </source>
</reference>
<organism evidence="1 2">
    <name type="scientific">Portunus trituberculatus</name>
    <name type="common">Swimming crab</name>
    <name type="synonym">Neptunus trituberculatus</name>
    <dbReference type="NCBI Taxonomy" id="210409"/>
    <lineage>
        <taxon>Eukaryota</taxon>
        <taxon>Metazoa</taxon>
        <taxon>Ecdysozoa</taxon>
        <taxon>Arthropoda</taxon>
        <taxon>Crustacea</taxon>
        <taxon>Multicrustacea</taxon>
        <taxon>Malacostraca</taxon>
        <taxon>Eumalacostraca</taxon>
        <taxon>Eucarida</taxon>
        <taxon>Decapoda</taxon>
        <taxon>Pleocyemata</taxon>
        <taxon>Brachyura</taxon>
        <taxon>Eubrachyura</taxon>
        <taxon>Portunoidea</taxon>
        <taxon>Portunidae</taxon>
        <taxon>Portuninae</taxon>
        <taxon>Portunus</taxon>
    </lineage>
</organism>
<proteinExistence type="predicted"/>
<evidence type="ECO:0000313" key="2">
    <source>
        <dbReference type="Proteomes" id="UP000324222"/>
    </source>
</evidence>